<feature type="compositionally biased region" description="Basic and acidic residues" evidence="9">
    <location>
        <begin position="455"/>
        <end position="469"/>
    </location>
</feature>
<feature type="region of interest" description="Disordered" evidence="9">
    <location>
        <begin position="707"/>
        <end position="742"/>
    </location>
</feature>
<feature type="region of interest" description="Disordered" evidence="9">
    <location>
        <begin position="416"/>
        <end position="636"/>
    </location>
</feature>
<evidence type="ECO:0000256" key="7">
    <source>
        <dbReference type="ARBA" id="ARBA00023242"/>
    </source>
</evidence>
<sequence length="844" mass="94850">MGGKAKGKHRLDKFYHLAKEHGYRSRAVWKLIQLDSKFTFLRSSHAVLDLCAAPGGWMQAAVERVPVGSLVIGVDLDPIRPIRGAIAIQEDITTPKCRATVKRLMSENGVKAFDLVLHDGSPNVGGAWAQEATSQNALVIDSIKLASELLAPKGAFITKVFRSRDYNAVLYCLRQLFEKVEVDKPAASRSTSAEIYIICLKYKAPAKIDPRLFDVRHLFQGGKEPPKVIDVLRATKQKRHRDGYEDGDTTLRKTCSATDFIWSNAPLDVLGTVTSISFTDAACLPIKDHALTTEEVKALCDDLRVLGKQDFKHLLKWRIHIRKAFAPEKEIPQAADVEPESKVDEDGDEDDDGLKEMEELTNAMLRKKKQAKKIISKRRAKDKARKATGMQSDVMDDGYTDYELFSLSSIKGKKDLVAVDNTEDDGPTNEAMDSDNEGGRVGSEDESFSDMDSEEERRRYDEKMERLMEDAYEQYITKKEGSTKLRKRMKQKHSEDGELLEGADDGDEGDDDAHLDEDSDNDKESNPLMVPLNDDEPTEEEIAANWFSQDIFDEDDEQENAKTDDEDEMQVDKKPDDQLMVPKKPTGKNKPKKPQPSQPAVAAAAAAEDFEVVPAQDTDSSDDSSSDESDDDVETKAEILACAKKMLRKKQREQMLDDAYNKYMFHDDEGLPKWFIDEEKKHMQPMKPITKEEVNAMKAQFREINARPAKKVAQAKARKKRVAMRKMEKVRKKANSIADQEDINNRSKMKMIDTLYKKAIPQRPKKELVVAKKGVQVRTGKGKVLVDRRMKADARKHGMKKDKEKGKNKGQKGKGSKGRMGKSEGPKGRAGKGEGPPKGKMGRK</sequence>
<evidence type="ECO:0000256" key="6">
    <source>
        <dbReference type="ARBA" id="ARBA00022691"/>
    </source>
</evidence>
<evidence type="ECO:0000256" key="9">
    <source>
        <dbReference type="SAM" id="MobiDB-lite"/>
    </source>
</evidence>
<feature type="binding site" evidence="8">
    <location>
        <position position="119"/>
    </location>
    <ligand>
        <name>S-adenosyl-L-methionine</name>
        <dbReference type="ChEBI" id="CHEBI:59789"/>
    </ligand>
</feature>
<dbReference type="GO" id="GO:0030687">
    <property type="term" value="C:preribosome, large subunit precursor"/>
    <property type="evidence" value="ECO:0007669"/>
    <property type="project" value="TreeGrafter"/>
</dbReference>
<gene>
    <name evidence="13" type="ORF">SSX86_021092</name>
</gene>
<feature type="binding site" evidence="8">
    <location>
        <position position="75"/>
    </location>
    <ligand>
        <name>S-adenosyl-L-methionine</name>
        <dbReference type="ChEBI" id="CHEBI:59789"/>
    </ligand>
</feature>
<feature type="compositionally biased region" description="Acidic residues" evidence="9">
    <location>
        <begin position="619"/>
        <end position="633"/>
    </location>
</feature>
<dbReference type="Pfam" id="PF11861">
    <property type="entry name" value="DUF3381"/>
    <property type="match status" value="1"/>
</dbReference>
<keyword evidence="14" id="KW-1185">Reference proteome</keyword>
<reference evidence="13 14" key="1">
    <citation type="submission" date="2024-04" db="EMBL/GenBank/DDBJ databases">
        <title>The reference genome of an endangered Asteraceae, Deinandra increscens subsp. villosa, native to the Central Coast of California.</title>
        <authorList>
            <person name="Guilliams M."/>
            <person name="Hasenstab-Lehman K."/>
            <person name="Meyer R."/>
            <person name="Mcevoy S."/>
        </authorList>
    </citation>
    <scope>NUCLEOTIDE SEQUENCE [LARGE SCALE GENOMIC DNA]</scope>
    <source>
        <tissue evidence="13">Leaf</tissue>
    </source>
</reference>
<feature type="compositionally biased region" description="Acidic residues" evidence="9">
    <location>
        <begin position="551"/>
        <end position="569"/>
    </location>
</feature>
<dbReference type="HAMAP" id="MF_01547">
    <property type="entry name" value="RNA_methyltr_E"/>
    <property type="match status" value="1"/>
</dbReference>
<feature type="region of interest" description="Disordered" evidence="9">
    <location>
        <begin position="330"/>
        <end position="353"/>
    </location>
</feature>
<dbReference type="GO" id="GO:0008650">
    <property type="term" value="F:rRNA (uridine-2'-O-)-methyltransferase activity"/>
    <property type="evidence" value="ECO:0007669"/>
    <property type="project" value="TreeGrafter"/>
</dbReference>
<dbReference type="InterPro" id="IPR002877">
    <property type="entry name" value="RNA_MeTrfase_FtsJ_dom"/>
</dbReference>
<evidence type="ECO:0000259" key="11">
    <source>
        <dbReference type="Pfam" id="PF07780"/>
    </source>
</evidence>
<comment type="function">
    <text evidence="8">Probable methyltransferase involved in the maturation of rRNA and in the biogenesis of ribosomal subunits.</text>
</comment>
<feature type="domain" description="Ribosomal RNA methyltransferase SPB1-like C-terminal" evidence="11">
    <location>
        <begin position="606"/>
        <end position="800"/>
    </location>
</feature>
<dbReference type="GO" id="GO:0016435">
    <property type="term" value="F:rRNA (guanine) methyltransferase activity"/>
    <property type="evidence" value="ECO:0007669"/>
    <property type="project" value="TreeGrafter"/>
</dbReference>
<dbReference type="InterPro" id="IPR012920">
    <property type="entry name" value="rRNA_MeTfrase_SPB1-like_C"/>
</dbReference>
<protein>
    <recommendedName>
        <fullName evidence="8">Putative rRNA methyltransferase</fullName>
        <ecNumber evidence="8">2.1.1.-</ecNumber>
    </recommendedName>
    <alternativeName>
        <fullName evidence="8">2'-O-ribose RNA methyltransferase SPB1 homolog</fullName>
    </alternativeName>
</protein>
<evidence type="ECO:0000259" key="12">
    <source>
        <dbReference type="Pfam" id="PF11861"/>
    </source>
</evidence>
<evidence type="ECO:0000313" key="14">
    <source>
        <dbReference type="Proteomes" id="UP001408789"/>
    </source>
</evidence>
<name>A0AAP0GRE0_9ASTR</name>
<feature type="compositionally biased region" description="Basic residues" evidence="9">
    <location>
        <begin position="808"/>
        <end position="820"/>
    </location>
</feature>
<keyword evidence="5 8" id="KW-0808">Transferase</keyword>
<dbReference type="Proteomes" id="UP001408789">
    <property type="component" value="Unassembled WGS sequence"/>
</dbReference>
<dbReference type="GO" id="GO:0000463">
    <property type="term" value="P:maturation of LSU-rRNA from tricistronic rRNA transcript (SSU-rRNA, 5.8S rRNA, LSU-rRNA)"/>
    <property type="evidence" value="ECO:0007669"/>
    <property type="project" value="TreeGrafter"/>
</dbReference>
<dbReference type="Pfam" id="PF07780">
    <property type="entry name" value="Spb1_C"/>
    <property type="match status" value="1"/>
</dbReference>
<comment type="subcellular location">
    <subcellularLocation>
        <location evidence="1 8">Nucleus</location>
        <location evidence="1 8">Nucleolus</location>
    </subcellularLocation>
</comment>
<proteinExistence type="inferred from homology"/>
<feature type="compositionally biased region" description="Basic and acidic residues" evidence="9">
    <location>
        <begin position="821"/>
        <end position="837"/>
    </location>
</feature>
<evidence type="ECO:0000259" key="10">
    <source>
        <dbReference type="Pfam" id="PF01728"/>
    </source>
</evidence>
<feature type="compositionally biased region" description="Acidic residues" evidence="9">
    <location>
        <begin position="497"/>
        <end position="521"/>
    </location>
</feature>
<dbReference type="GO" id="GO:0005730">
    <property type="term" value="C:nucleolus"/>
    <property type="evidence" value="ECO:0007669"/>
    <property type="project" value="UniProtKB-SubCell"/>
</dbReference>
<feature type="binding site" evidence="8">
    <location>
        <position position="91"/>
    </location>
    <ligand>
        <name>S-adenosyl-L-methionine</name>
        <dbReference type="ChEBI" id="CHEBI:59789"/>
    </ligand>
</feature>
<dbReference type="InterPro" id="IPR029063">
    <property type="entry name" value="SAM-dependent_MTases_sf"/>
</dbReference>
<dbReference type="InterPro" id="IPR015507">
    <property type="entry name" value="rRNA-MeTfrase_E"/>
</dbReference>
<dbReference type="Gene3D" id="3.40.50.150">
    <property type="entry name" value="Vaccinia Virus protein VP39"/>
    <property type="match status" value="1"/>
</dbReference>
<dbReference type="Pfam" id="PF01728">
    <property type="entry name" value="FtsJ"/>
    <property type="match status" value="1"/>
</dbReference>
<organism evidence="13 14">
    <name type="scientific">Deinandra increscens subsp. villosa</name>
    <dbReference type="NCBI Taxonomy" id="3103831"/>
    <lineage>
        <taxon>Eukaryota</taxon>
        <taxon>Viridiplantae</taxon>
        <taxon>Streptophyta</taxon>
        <taxon>Embryophyta</taxon>
        <taxon>Tracheophyta</taxon>
        <taxon>Spermatophyta</taxon>
        <taxon>Magnoliopsida</taxon>
        <taxon>eudicotyledons</taxon>
        <taxon>Gunneridae</taxon>
        <taxon>Pentapetalae</taxon>
        <taxon>asterids</taxon>
        <taxon>campanulids</taxon>
        <taxon>Asterales</taxon>
        <taxon>Asteraceae</taxon>
        <taxon>Asteroideae</taxon>
        <taxon>Heliantheae alliance</taxon>
        <taxon>Madieae</taxon>
        <taxon>Madiinae</taxon>
        <taxon>Deinandra</taxon>
    </lineage>
</organism>
<evidence type="ECO:0000313" key="13">
    <source>
        <dbReference type="EMBL" id="KAK9060388.1"/>
    </source>
</evidence>
<evidence type="ECO:0000256" key="2">
    <source>
        <dbReference type="ARBA" id="ARBA00022517"/>
    </source>
</evidence>
<keyword evidence="2 8" id="KW-0690">Ribosome biogenesis</keyword>
<dbReference type="EC" id="2.1.1.-" evidence="8"/>
<feature type="compositionally biased region" description="Basic residues" evidence="9">
    <location>
        <begin position="716"/>
        <end position="734"/>
    </location>
</feature>
<dbReference type="InterPro" id="IPR028589">
    <property type="entry name" value="SPB1-like"/>
</dbReference>
<dbReference type="FunFam" id="3.40.50.150:FF:000004">
    <property type="entry name" value="AdoMet-dependent rRNA methyltransferase SPB1"/>
    <property type="match status" value="1"/>
</dbReference>
<feature type="compositionally biased region" description="Acidic residues" evidence="9">
    <location>
        <begin position="421"/>
        <end position="436"/>
    </location>
</feature>
<evidence type="ECO:0000256" key="4">
    <source>
        <dbReference type="ARBA" id="ARBA00022603"/>
    </source>
</evidence>
<dbReference type="AlphaFoldDB" id="A0AAP0GRE0"/>
<dbReference type="InterPro" id="IPR050082">
    <property type="entry name" value="RNA_methyltr_RlmE"/>
</dbReference>
<keyword evidence="4 8" id="KW-0489">Methyltransferase</keyword>
<feature type="domain" description="DUF3381" evidence="12">
    <location>
        <begin position="235"/>
        <end position="385"/>
    </location>
</feature>
<feature type="compositionally biased region" description="Acidic residues" evidence="9">
    <location>
        <begin position="533"/>
        <end position="542"/>
    </location>
</feature>
<comment type="catalytic activity">
    <reaction evidence="8">
        <text>a ribonucleotide in rRNA + S-adenosyl-L-methionine = a 2'-O-methylribonucleotide in rRNA + S-adenosyl-L-homocysteine + H(+)</text>
        <dbReference type="Rhea" id="RHEA:48628"/>
        <dbReference type="Rhea" id="RHEA-COMP:12164"/>
        <dbReference type="Rhea" id="RHEA-COMP:12165"/>
        <dbReference type="ChEBI" id="CHEBI:15378"/>
        <dbReference type="ChEBI" id="CHEBI:57856"/>
        <dbReference type="ChEBI" id="CHEBI:59789"/>
        <dbReference type="ChEBI" id="CHEBI:90675"/>
        <dbReference type="ChEBI" id="CHEBI:90676"/>
    </reaction>
</comment>
<dbReference type="PANTHER" id="PTHR10920">
    <property type="entry name" value="RIBOSOMAL RNA METHYLTRANSFERASE"/>
    <property type="match status" value="1"/>
</dbReference>
<accession>A0AAP0GRE0</accession>
<feature type="domain" description="Ribosomal RNA methyltransferase FtsJ" evidence="10">
    <location>
        <begin position="23"/>
        <end position="202"/>
    </location>
</feature>
<dbReference type="EMBL" id="JBCNJP010000020">
    <property type="protein sequence ID" value="KAK9060388.1"/>
    <property type="molecule type" value="Genomic_DNA"/>
</dbReference>
<feature type="region of interest" description="Disordered" evidence="9">
    <location>
        <begin position="771"/>
        <end position="844"/>
    </location>
</feature>
<dbReference type="SUPFAM" id="SSF53335">
    <property type="entry name" value="S-adenosyl-L-methionine-dependent methyltransferases"/>
    <property type="match status" value="1"/>
</dbReference>
<evidence type="ECO:0000256" key="3">
    <source>
        <dbReference type="ARBA" id="ARBA00022552"/>
    </source>
</evidence>
<evidence type="ECO:0000256" key="5">
    <source>
        <dbReference type="ARBA" id="ARBA00022679"/>
    </source>
</evidence>
<feature type="active site" description="Proton acceptor" evidence="8">
    <location>
        <position position="159"/>
    </location>
</feature>
<comment type="caution">
    <text evidence="13">The sequence shown here is derived from an EMBL/GenBank/DDBJ whole genome shotgun (WGS) entry which is preliminary data.</text>
</comment>
<keyword evidence="7 8" id="KW-0539">Nucleus</keyword>
<evidence type="ECO:0000256" key="1">
    <source>
        <dbReference type="ARBA" id="ARBA00004604"/>
    </source>
</evidence>
<dbReference type="GO" id="GO:0000466">
    <property type="term" value="P:maturation of 5.8S rRNA from tricistronic rRNA transcript (SSU-rRNA, 5.8S rRNA, LSU-rRNA)"/>
    <property type="evidence" value="ECO:0007669"/>
    <property type="project" value="TreeGrafter"/>
</dbReference>
<keyword evidence="6 8" id="KW-0949">S-adenosyl-L-methionine</keyword>
<dbReference type="PANTHER" id="PTHR10920:SF13">
    <property type="entry name" value="PRE-RRNA 2'-O-RIBOSE RNA METHYLTRANSFERASE FTSJ3"/>
    <property type="match status" value="1"/>
</dbReference>
<feature type="binding site" evidence="8">
    <location>
        <position position="57"/>
    </location>
    <ligand>
        <name>S-adenosyl-L-methionine</name>
        <dbReference type="ChEBI" id="CHEBI:59789"/>
    </ligand>
</feature>
<feature type="compositionally biased region" description="Acidic residues" evidence="9">
    <location>
        <begin position="444"/>
        <end position="454"/>
    </location>
</feature>
<feature type="binding site" evidence="8">
    <location>
        <position position="55"/>
    </location>
    <ligand>
        <name>S-adenosyl-L-methionine</name>
        <dbReference type="ChEBI" id="CHEBI:59789"/>
    </ligand>
</feature>
<feature type="compositionally biased region" description="Basic and acidic residues" evidence="9">
    <location>
        <begin position="784"/>
        <end position="807"/>
    </location>
</feature>
<evidence type="ECO:0000256" key="8">
    <source>
        <dbReference type="HAMAP-Rule" id="MF_03163"/>
    </source>
</evidence>
<dbReference type="InterPro" id="IPR024576">
    <property type="entry name" value="rRNA_MeTfrase_Spb1_DUF3381"/>
</dbReference>
<dbReference type="HAMAP" id="MF_03163">
    <property type="entry name" value="RNA_methyltr_E_SPB1"/>
    <property type="match status" value="1"/>
</dbReference>
<keyword evidence="3 8" id="KW-0698">rRNA processing</keyword>
<comment type="similarity">
    <text evidence="8">Belongs to the class I-like SAM-binding methyltransferase superfamily. RNA methyltransferase RlmE family. SPB1 subfamily.</text>
</comment>
<feature type="compositionally biased region" description="Low complexity" evidence="9">
    <location>
        <begin position="598"/>
        <end position="607"/>
    </location>
</feature>